<name>A0A7U2F6G7_PHANO</name>
<organism evidence="2 3">
    <name type="scientific">Phaeosphaeria nodorum (strain SN15 / ATCC MYA-4574 / FGSC 10173)</name>
    <name type="common">Glume blotch fungus</name>
    <name type="synonym">Parastagonospora nodorum</name>
    <dbReference type="NCBI Taxonomy" id="321614"/>
    <lineage>
        <taxon>Eukaryota</taxon>
        <taxon>Fungi</taxon>
        <taxon>Dikarya</taxon>
        <taxon>Ascomycota</taxon>
        <taxon>Pezizomycotina</taxon>
        <taxon>Dothideomycetes</taxon>
        <taxon>Pleosporomycetidae</taxon>
        <taxon>Pleosporales</taxon>
        <taxon>Pleosporineae</taxon>
        <taxon>Phaeosphaeriaceae</taxon>
        <taxon>Parastagonospora</taxon>
    </lineage>
</organism>
<sequence length="112" mass="12133">MICMLFKYLCDSSISISISIYLGRPRPGLPSSTASFTAALQHCNTATPSAPQPYVTSSRLTASRLPPSPPHSPHPQRCCTASVAISIIAPFRTRLPRPTELAQLRVRPTRGC</sequence>
<protein>
    <submittedName>
        <fullName evidence="2">Uncharacterized protein</fullName>
    </submittedName>
</protein>
<accession>A0A7U2F6G7</accession>
<evidence type="ECO:0000256" key="1">
    <source>
        <dbReference type="SAM" id="MobiDB-lite"/>
    </source>
</evidence>
<evidence type="ECO:0000313" key="3">
    <source>
        <dbReference type="Proteomes" id="UP000663193"/>
    </source>
</evidence>
<dbReference type="EMBL" id="CP069032">
    <property type="protein sequence ID" value="QRC99617.1"/>
    <property type="molecule type" value="Genomic_DNA"/>
</dbReference>
<reference evidence="3" key="1">
    <citation type="journal article" date="2021" name="BMC Genomics">
        <title>Chromosome-level genome assembly and manually-curated proteome of model necrotroph Parastagonospora nodorum Sn15 reveals a genome-wide trove of candidate effector homologs, and redundancy of virulence-related functions within an accessory chromosome.</title>
        <authorList>
            <person name="Bertazzoni S."/>
            <person name="Jones D.A.B."/>
            <person name="Phan H.T."/>
            <person name="Tan K.-C."/>
            <person name="Hane J.K."/>
        </authorList>
    </citation>
    <scope>NUCLEOTIDE SEQUENCE [LARGE SCALE GENOMIC DNA]</scope>
    <source>
        <strain evidence="3">SN15 / ATCC MYA-4574 / FGSC 10173)</strain>
    </source>
</reference>
<dbReference type="VEuPathDB" id="FungiDB:JI435_150580"/>
<feature type="compositionally biased region" description="Polar residues" evidence="1">
    <location>
        <begin position="47"/>
        <end position="61"/>
    </location>
</feature>
<proteinExistence type="predicted"/>
<gene>
    <name evidence="2" type="ORF">JI435_150580</name>
</gene>
<feature type="region of interest" description="Disordered" evidence="1">
    <location>
        <begin position="47"/>
        <end position="76"/>
    </location>
</feature>
<dbReference type="AlphaFoldDB" id="A0A7U2F6G7"/>
<dbReference type="Proteomes" id="UP000663193">
    <property type="component" value="Chromosome 10"/>
</dbReference>
<evidence type="ECO:0000313" key="2">
    <source>
        <dbReference type="EMBL" id="QRC99617.1"/>
    </source>
</evidence>
<keyword evidence="3" id="KW-1185">Reference proteome</keyword>